<evidence type="ECO:0000313" key="3">
    <source>
        <dbReference type="EMBL" id="GAA1771591.1"/>
    </source>
</evidence>
<dbReference type="Pfam" id="PF01935">
    <property type="entry name" value="DUF87"/>
    <property type="match status" value="1"/>
</dbReference>
<comment type="caution">
    <text evidence="3">The sequence shown here is derived from an EMBL/GenBank/DDBJ whole genome shotgun (WGS) entry which is preliminary data.</text>
</comment>
<dbReference type="Proteomes" id="UP001500655">
    <property type="component" value="Unassembled WGS sequence"/>
</dbReference>
<dbReference type="InterPro" id="IPR003593">
    <property type="entry name" value="AAA+_ATPase"/>
</dbReference>
<sequence length="1049" mass="113473">MTPEERSALAALRFDVAPTPDDIWQPSPFDVPELHARVVEQIFDGMAEARYGSEGSPRGVIVEGRAGAGKTHMLGAVRERIQREDGGYFFLVKVTSGKTFWENTAIGILDGLTQRSSTWGMQLKTFMRRLTASLGIPAEVRDAAAGDAPLTRDLLDTFIRSLRMHAGLGSLQYLDTARALVLYGSPDFVAQDVGLAHLISVPGDPAERTAWGLSAASRNPQEIVEDISRLLALTRCPTVIAVDQVDQLFALSHANFTRQDSGLEDAEAAAVGPVADGLLALRDVTLRTLVVVSILPDTYVLLKKYAPTPVLDRFRETVLPSRIPSPELGQELVAKRFTARFHEKRYSAPYATWPIRPEAFADAPDFTPRNLLRRIDKHITQCLSTGVLSELVSLTEGGPVVTPPPVAPVSEFDALDRRFAELVAEADVAAALHHTTEDTEMPALLAAGLAAWIDEQTPSGTTFKHDPLPSAKPALHGRLIEVIDEATDHEAHWAFRAIAHPNANATMSRIRLACTTAGVDAGLPQRRLVLLRNGNWPSGKKTAETVESFLAAGGQVRPIDEYDLKVFAALRDMRAHARPGFGEWLVARRPASRTTLLSDVLGDRTGMPDHHTAIAKETTTGSVTEKAHTRADTDDANADPHEPSIGLGRTVESSAQFVVNLESLRRHTVIFAGSGSGKTVLIRRLVEECARQGVSSIVLDPNNDLARLGDAWPEEPDGWGSGDAERAKDYLDNTDVVIWTPRLSAGRPLTFQPLPDFGPLLGDPDEFDKAIEAAVAALAPRAKVDGRTKTHDQGRAVLKEALLWYARQGHTDLRGFADLLSDLPEELTSFAKGTRLAHDAGETLKAAMFNDPLFGGSGTPVDPGILLTPVPGKRARVSVISFVGLTSDEQRQSFVNQLQMALFAWIKRNPAGDRPLGGLFVMDEAQTLAPSSGNTPCTASSIALASQARKYGLGLVFATQAPKGLHNQISGNATTQFFGLLNAPAQIDAAKELAAAKNGRVPDIGILRSGQFYAAGEGFSFVKVRTPLCLTHHPRSPLSPEEVIERTRR</sequence>
<dbReference type="InterPro" id="IPR027417">
    <property type="entry name" value="P-loop_NTPase"/>
</dbReference>
<dbReference type="PANTHER" id="PTHR30121:SF6">
    <property type="entry name" value="SLR6007 PROTEIN"/>
    <property type="match status" value="1"/>
</dbReference>
<name>A0ABP4X6I7_9ACTN</name>
<evidence type="ECO:0000313" key="4">
    <source>
        <dbReference type="Proteomes" id="UP001500655"/>
    </source>
</evidence>
<gene>
    <name evidence="3" type="ORF">GCM10009681_48800</name>
</gene>
<dbReference type="PANTHER" id="PTHR30121">
    <property type="entry name" value="UNCHARACTERIZED PROTEIN YJGR-RELATED"/>
    <property type="match status" value="1"/>
</dbReference>
<accession>A0ABP4X6I7</accession>
<feature type="domain" description="AAA+ ATPase" evidence="2">
    <location>
        <begin position="664"/>
        <end position="984"/>
    </location>
</feature>
<evidence type="ECO:0000259" key="2">
    <source>
        <dbReference type="SMART" id="SM00382"/>
    </source>
</evidence>
<dbReference type="Gene3D" id="3.40.50.300">
    <property type="entry name" value="P-loop containing nucleotide triphosphate hydrolases"/>
    <property type="match status" value="2"/>
</dbReference>
<dbReference type="EMBL" id="BAAALS010000030">
    <property type="protein sequence ID" value="GAA1771591.1"/>
    <property type="molecule type" value="Genomic_DNA"/>
</dbReference>
<feature type="region of interest" description="Disordered" evidence="1">
    <location>
        <begin position="619"/>
        <end position="647"/>
    </location>
</feature>
<dbReference type="SMART" id="SM00382">
    <property type="entry name" value="AAA"/>
    <property type="match status" value="2"/>
</dbReference>
<evidence type="ECO:0000256" key="1">
    <source>
        <dbReference type="SAM" id="MobiDB-lite"/>
    </source>
</evidence>
<dbReference type="InterPro" id="IPR051162">
    <property type="entry name" value="T4SS_component"/>
</dbReference>
<dbReference type="CDD" id="cd01127">
    <property type="entry name" value="TrwB_TraG_TraD_VirD4"/>
    <property type="match status" value="1"/>
</dbReference>
<dbReference type="SUPFAM" id="SSF52540">
    <property type="entry name" value="P-loop containing nucleoside triphosphate hydrolases"/>
    <property type="match status" value="1"/>
</dbReference>
<keyword evidence="4" id="KW-1185">Reference proteome</keyword>
<feature type="domain" description="AAA+ ATPase" evidence="2">
    <location>
        <begin position="56"/>
        <end position="285"/>
    </location>
</feature>
<dbReference type="RefSeq" id="WP_344086540.1">
    <property type="nucleotide sequence ID" value="NZ_BAAALS010000030.1"/>
</dbReference>
<organism evidence="3 4">
    <name type="scientific">Luedemannella helvata</name>
    <dbReference type="NCBI Taxonomy" id="349315"/>
    <lineage>
        <taxon>Bacteria</taxon>
        <taxon>Bacillati</taxon>
        <taxon>Actinomycetota</taxon>
        <taxon>Actinomycetes</taxon>
        <taxon>Micromonosporales</taxon>
        <taxon>Micromonosporaceae</taxon>
        <taxon>Luedemannella</taxon>
    </lineage>
</organism>
<feature type="compositionally biased region" description="Basic and acidic residues" evidence="1">
    <location>
        <begin position="625"/>
        <end position="642"/>
    </location>
</feature>
<dbReference type="InterPro" id="IPR002789">
    <property type="entry name" value="HerA_central"/>
</dbReference>
<proteinExistence type="predicted"/>
<protein>
    <submittedName>
        <fullName evidence="3">DUF87 domain-containing protein</fullName>
    </submittedName>
</protein>
<reference evidence="4" key="1">
    <citation type="journal article" date="2019" name="Int. J. Syst. Evol. Microbiol.">
        <title>The Global Catalogue of Microorganisms (GCM) 10K type strain sequencing project: providing services to taxonomists for standard genome sequencing and annotation.</title>
        <authorList>
            <consortium name="The Broad Institute Genomics Platform"/>
            <consortium name="The Broad Institute Genome Sequencing Center for Infectious Disease"/>
            <person name="Wu L."/>
            <person name="Ma J."/>
        </authorList>
    </citation>
    <scope>NUCLEOTIDE SEQUENCE [LARGE SCALE GENOMIC DNA]</scope>
    <source>
        <strain evidence="4">JCM 13249</strain>
    </source>
</reference>